<feature type="transmembrane region" description="Helical" evidence="1">
    <location>
        <begin position="59"/>
        <end position="85"/>
    </location>
</feature>
<dbReference type="RefSeq" id="WP_124907688.1">
    <property type="nucleotide sequence ID" value="NZ_RQJP01000003.1"/>
</dbReference>
<keyword evidence="1" id="KW-0472">Membrane</keyword>
<comment type="caution">
    <text evidence="2">The sequence shown here is derived from an EMBL/GenBank/DDBJ whole genome shotgun (WGS) entry which is preliminary data.</text>
</comment>
<name>A0A3P1CKD9_9BACT</name>
<feature type="transmembrane region" description="Helical" evidence="1">
    <location>
        <begin position="91"/>
        <end position="116"/>
    </location>
</feature>
<proteinExistence type="predicted"/>
<keyword evidence="1" id="KW-1133">Transmembrane helix</keyword>
<evidence type="ECO:0000313" key="3">
    <source>
        <dbReference type="Proteomes" id="UP000274271"/>
    </source>
</evidence>
<sequence length="199" mass="22630">MDVSKEENKPILGSLKDELFLLSFLVISIGVVYTDAYYQFFGFKYQFWNLSTTHIIYKGITTLFVSPLLIIPYLTAIILIIIELIAIRLNWLIFIFFRVPLSYLVLLVLLAILYPLSARAGELQARKDLYAHTTTLPKIKLMVVGDLKIRSPEDSCVLFMLDGSFVIYFTPLAPDDKAAAPIIKRVQSSSVTILETYTH</sequence>
<evidence type="ECO:0000256" key="1">
    <source>
        <dbReference type="SAM" id="Phobius"/>
    </source>
</evidence>
<dbReference type="AlphaFoldDB" id="A0A3P1CKD9"/>
<protein>
    <submittedName>
        <fullName evidence="2">Uncharacterized protein</fullName>
    </submittedName>
</protein>
<evidence type="ECO:0000313" key="2">
    <source>
        <dbReference type="EMBL" id="RRB13791.1"/>
    </source>
</evidence>
<gene>
    <name evidence="2" type="ORF">EHT87_16160</name>
</gene>
<reference evidence="2 3" key="1">
    <citation type="submission" date="2018-11" db="EMBL/GenBank/DDBJ databases">
        <authorList>
            <person name="Zhou Z."/>
            <person name="Wang G."/>
        </authorList>
    </citation>
    <scope>NUCLEOTIDE SEQUENCE [LARGE SCALE GENOMIC DNA]</scope>
    <source>
        <strain evidence="2 3">KCTC42998</strain>
    </source>
</reference>
<organism evidence="2 3">
    <name type="scientific">Larkinella knui</name>
    <dbReference type="NCBI Taxonomy" id="2025310"/>
    <lineage>
        <taxon>Bacteria</taxon>
        <taxon>Pseudomonadati</taxon>
        <taxon>Bacteroidota</taxon>
        <taxon>Cytophagia</taxon>
        <taxon>Cytophagales</taxon>
        <taxon>Spirosomataceae</taxon>
        <taxon>Larkinella</taxon>
    </lineage>
</organism>
<feature type="transmembrane region" description="Helical" evidence="1">
    <location>
        <begin position="20"/>
        <end position="38"/>
    </location>
</feature>
<keyword evidence="3" id="KW-1185">Reference proteome</keyword>
<accession>A0A3P1CKD9</accession>
<dbReference type="EMBL" id="RQJP01000003">
    <property type="protein sequence ID" value="RRB13791.1"/>
    <property type="molecule type" value="Genomic_DNA"/>
</dbReference>
<keyword evidence="1" id="KW-0812">Transmembrane</keyword>
<dbReference type="Proteomes" id="UP000274271">
    <property type="component" value="Unassembled WGS sequence"/>
</dbReference>